<dbReference type="Gene3D" id="3.40.50.2300">
    <property type="match status" value="1"/>
</dbReference>
<sequence>MADAPVPAKILIVDDEPANIDLLAAVLEEDGDILFATTGASALAIAETERPDIVLLDVVMPDLDGYEVCRRLKDNPVTAEIPVIFITALNQQTDEEAGLVAGAVDYVAKPISAPITRARVRTHLELKRHRDRLSELAYLDGLTGLANRRRFDEYAALEWRRASRHGRTISILMVDVDEFKHYNDSYGHLQGDACLKQVAAALRRQFARPADMVARYGGEEFVGILPETPLDGALVLAERARAAVEELAIPHEGANTAAVVTVSVGVACVEAEAATSLEDTLALADARLYRAKSMGRNRVSAG</sequence>
<dbReference type="NCBIfam" id="TIGR00254">
    <property type="entry name" value="GGDEF"/>
    <property type="match status" value="1"/>
</dbReference>
<gene>
    <name evidence="6" type="ORF">GCM10017083_34750</name>
</gene>
<dbReference type="InterPro" id="IPR000160">
    <property type="entry name" value="GGDEF_dom"/>
</dbReference>
<dbReference type="Pfam" id="PF00990">
    <property type="entry name" value="GGDEF"/>
    <property type="match status" value="1"/>
</dbReference>
<evidence type="ECO:0000259" key="5">
    <source>
        <dbReference type="PROSITE" id="PS50887"/>
    </source>
</evidence>
<dbReference type="GO" id="GO:0043709">
    <property type="term" value="P:cell adhesion involved in single-species biofilm formation"/>
    <property type="evidence" value="ECO:0007669"/>
    <property type="project" value="TreeGrafter"/>
</dbReference>
<feature type="modified residue" description="4-aspartylphosphate" evidence="3">
    <location>
        <position position="57"/>
    </location>
</feature>
<dbReference type="RefSeq" id="WP_189991940.1">
    <property type="nucleotide sequence ID" value="NZ_BMZS01000008.1"/>
</dbReference>
<dbReference type="FunFam" id="3.30.70.270:FF:000001">
    <property type="entry name" value="Diguanylate cyclase domain protein"/>
    <property type="match status" value="1"/>
</dbReference>
<reference evidence="6" key="2">
    <citation type="submission" date="2020-09" db="EMBL/GenBank/DDBJ databases">
        <authorList>
            <person name="Sun Q."/>
            <person name="Kim S."/>
        </authorList>
    </citation>
    <scope>NUCLEOTIDE SEQUENCE</scope>
    <source>
        <strain evidence="6">KCTC 42651</strain>
    </source>
</reference>
<dbReference type="GO" id="GO:0052621">
    <property type="term" value="F:diguanylate cyclase activity"/>
    <property type="evidence" value="ECO:0007669"/>
    <property type="project" value="UniProtKB-EC"/>
</dbReference>
<evidence type="ECO:0000313" key="6">
    <source>
        <dbReference type="EMBL" id="GHD55594.1"/>
    </source>
</evidence>
<evidence type="ECO:0000256" key="3">
    <source>
        <dbReference type="PROSITE-ProRule" id="PRU00169"/>
    </source>
</evidence>
<dbReference type="SMART" id="SM00448">
    <property type="entry name" value="REC"/>
    <property type="match status" value="1"/>
</dbReference>
<dbReference type="EMBL" id="BMZS01000008">
    <property type="protein sequence ID" value="GHD55594.1"/>
    <property type="molecule type" value="Genomic_DNA"/>
</dbReference>
<dbReference type="AlphaFoldDB" id="A0A918XTT8"/>
<dbReference type="EC" id="2.7.7.65" evidence="1"/>
<dbReference type="GO" id="GO:0005886">
    <property type="term" value="C:plasma membrane"/>
    <property type="evidence" value="ECO:0007669"/>
    <property type="project" value="TreeGrafter"/>
</dbReference>
<dbReference type="PANTHER" id="PTHR45138">
    <property type="entry name" value="REGULATORY COMPONENTS OF SENSORY TRANSDUCTION SYSTEM"/>
    <property type="match status" value="1"/>
</dbReference>
<dbReference type="SUPFAM" id="SSF52172">
    <property type="entry name" value="CheY-like"/>
    <property type="match status" value="1"/>
</dbReference>
<dbReference type="PANTHER" id="PTHR45138:SF9">
    <property type="entry name" value="DIGUANYLATE CYCLASE DGCM-RELATED"/>
    <property type="match status" value="1"/>
</dbReference>
<proteinExistence type="predicted"/>
<dbReference type="InterPro" id="IPR043128">
    <property type="entry name" value="Rev_trsase/Diguanyl_cyclase"/>
</dbReference>
<dbReference type="InterPro" id="IPR011006">
    <property type="entry name" value="CheY-like_superfamily"/>
</dbReference>
<comment type="caution">
    <text evidence="6">The sequence shown here is derived from an EMBL/GenBank/DDBJ whole genome shotgun (WGS) entry which is preliminary data.</text>
</comment>
<organism evidence="6 7">
    <name type="scientific">Thalassobaculum fulvum</name>
    <dbReference type="NCBI Taxonomy" id="1633335"/>
    <lineage>
        <taxon>Bacteria</taxon>
        <taxon>Pseudomonadati</taxon>
        <taxon>Pseudomonadota</taxon>
        <taxon>Alphaproteobacteria</taxon>
        <taxon>Rhodospirillales</taxon>
        <taxon>Thalassobaculaceae</taxon>
        <taxon>Thalassobaculum</taxon>
    </lineage>
</organism>
<dbReference type="Proteomes" id="UP000630353">
    <property type="component" value="Unassembled WGS sequence"/>
</dbReference>
<feature type="domain" description="Response regulatory" evidence="4">
    <location>
        <begin position="9"/>
        <end position="124"/>
    </location>
</feature>
<reference evidence="6" key="1">
    <citation type="journal article" date="2014" name="Int. J. Syst. Evol. Microbiol.">
        <title>Complete genome sequence of Corynebacterium casei LMG S-19264T (=DSM 44701T), isolated from a smear-ripened cheese.</title>
        <authorList>
            <consortium name="US DOE Joint Genome Institute (JGI-PGF)"/>
            <person name="Walter F."/>
            <person name="Albersmeier A."/>
            <person name="Kalinowski J."/>
            <person name="Ruckert C."/>
        </authorList>
    </citation>
    <scope>NUCLEOTIDE SEQUENCE</scope>
    <source>
        <strain evidence="6">KCTC 42651</strain>
    </source>
</reference>
<dbReference type="GO" id="GO:1902201">
    <property type="term" value="P:negative regulation of bacterial-type flagellum-dependent cell motility"/>
    <property type="evidence" value="ECO:0007669"/>
    <property type="project" value="TreeGrafter"/>
</dbReference>
<comment type="catalytic activity">
    <reaction evidence="2">
        <text>2 GTP = 3',3'-c-di-GMP + 2 diphosphate</text>
        <dbReference type="Rhea" id="RHEA:24898"/>
        <dbReference type="ChEBI" id="CHEBI:33019"/>
        <dbReference type="ChEBI" id="CHEBI:37565"/>
        <dbReference type="ChEBI" id="CHEBI:58805"/>
        <dbReference type="EC" id="2.7.7.65"/>
    </reaction>
</comment>
<dbReference type="InterPro" id="IPR050469">
    <property type="entry name" value="Diguanylate_Cyclase"/>
</dbReference>
<dbReference type="PROSITE" id="PS50110">
    <property type="entry name" value="RESPONSE_REGULATORY"/>
    <property type="match status" value="1"/>
</dbReference>
<protein>
    <recommendedName>
        <fullName evidence="1">diguanylate cyclase</fullName>
        <ecNumber evidence="1">2.7.7.65</ecNumber>
    </recommendedName>
</protein>
<evidence type="ECO:0000256" key="1">
    <source>
        <dbReference type="ARBA" id="ARBA00012528"/>
    </source>
</evidence>
<evidence type="ECO:0000313" key="7">
    <source>
        <dbReference type="Proteomes" id="UP000630353"/>
    </source>
</evidence>
<dbReference type="SMART" id="SM00267">
    <property type="entry name" value="GGDEF"/>
    <property type="match status" value="1"/>
</dbReference>
<accession>A0A918XTT8</accession>
<dbReference type="Gene3D" id="3.30.70.270">
    <property type="match status" value="1"/>
</dbReference>
<dbReference type="InterPro" id="IPR029787">
    <property type="entry name" value="Nucleotide_cyclase"/>
</dbReference>
<evidence type="ECO:0000259" key="4">
    <source>
        <dbReference type="PROSITE" id="PS50110"/>
    </source>
</evidence>
<evidence type="ECO:0000256" key="2">
    <source>
        <dbReference type="ARBA" id="ARBA00034247"/>
    </source>
</evidence>
<dbReference type="CDD" id="cd01949">
    <property type="entry name" value="GGDEF"/>
    <property type="match status" value="1"/>
</dbReference>
<dbReference type="InterPro" id="IPR001789">
    <property type="entry name" value="Sig_transdc_resp-reg_receiver"/>
</dbReference>
<keyword evidence="7" id="KW-1185">Reference proteome</keyword>
<dbReference type="GO" id="GO:0000160">
    <property type="term" value="P:phosphorelay signal transduction system"/>
    <property type="evidence" value="ECO:0007669"/>
    <property type="project" value="InterPro"/>
</dbReference>
<dbReference type="Pfam" id="PF00072">
    <property type="entry name" value="Response_reg"/>
    <property type="match status" value="1"/>
</dbReference>
<name>A0A918XTT8_9PROT</name>
<dbReference type="SUPFAM" id="SSF55073">
    <property type="entry name" value="Nucleotide cyclase"/>
    <property type="match status" value="1"/>
</dbReference>
<keyword evidence="3" id="KW-0597">Phosphoprotein</keyword>
<feature type="domain" description="GGDEF" evidence="5">
    <location>
        <begin position="167"/>
        <end position="302"/>
    </location>
</feature>
<dbReference type="PROSITE" id="PS50887">
    <property type="entry name" value="GGDEF"/>
    <property type="match status" value="1"/>
</dbReference>